<evidence type="ECO:0000256" key="4">
    <source>
        <dbReference type="ARBA" id="ARBA00022448"/>
    </source>
</evidence>
<gene>
    <name evidence="6 9" type="primary">pqqB</name>
    <name evidence="9" type="ORF">FKG95_00335</name>
</gene>
<dbReference type="InterPro" id="IPR011842">
    <property type="entry name" value="PQQ_synth_PqqB"/>
</dbReference>
<dbReference type="InterPro" id="IPR036866">
    <property type="entry name" value="RibonucZ/Hydroxyglut_hydro"/>
</dbReference>
<organism evidence="9 10">
    <name type="scientific">Denitrobaculum tricleocarpae</name>
    <dbReference type="NCBI Taxonomy" id="2591009"/>
    <lineage>
        <taxon>Bacteria</taxon>
        <taxon>Pseudomonadati</taxon>
        <taxon>Pseudomonadota</taxon>
        <taxon>Alphaproteobacteria</taxon>
        <taxon>Rhodospirillales</taxon>
        <taxon>Rhodospirillaceae</taxon>
        <taxon>Denitrobaculum</taxon>
    </lineage>
</organism>
<evidence type="ECO:0000256" key="7">
    <source>
        <dbReference type="SAM" id="MobiDB-lite"/>
    </source>
</evidence>
<dbReference type="GO" id="GO:0018189">
    <property type="term" value="P:pyrroloquinoline quinone biosynthetic process"/>
    <property type="evidence" value="ECO:0007669"/>
    <property type="project" value="UniProtKB-UniRule"/>
</dbReference>
<dbReference type="Gene3D" id="3.60.15.10">
    <property type="entry name" value="Ribonuclease Z/Hydroxyacylglutathione hydrolase-like"/>
    <property type="match status" value="1"/>
</dbReference>
<keyword evidence="4 6" id="KW-0813">Transport</keyword>
<keyword evidence="5 6" id="KW-0884">PQQ biosynthesis</keyword>
<comment type="pathway">
    <text evidence="1 6">Cofactor biosynthesis; pyrroloquinoline quinone biosynthesis.</text>
</comment>
<feature type="region of interest" description="Disordered" evidence="7">
    <location>
        <begin position="16"/>
        <end position="43"/>
    </location>
</feature>
<comment type="caution">
    <text evidence="9">The sequence shown here is derived from an EMBL/GenBank/DDBJ whole genome shotgun (WGS) entry which is preliminary data.</text>
</comment>
<evidence type="ECO:0000313" key="9">
    <source>
        <dbReference type="EMBL" id="TQV83089.1"/>
    </source>
</evidence>
<dbReference type="CDD" id="cd16274">
    <property type="entry name" value="PQQB-like_MBL-fold"/>
    <property type="match status" value="1"/>
</dbReference>
<dbReference type="AlphaFoldDB" id="A0A545U0T3"/>
<comment type="function">
    <text evidence="6">May be involved in the transport of PQQ or its precursor to the periplasm.</text>
</comment>
<dbReference type="PANTHER" id="PTHR42663">
    <property type="entry name" value="HYDROLASE C777.06C-RELATED-RELATED"/>
    <property type="match status" value="1"/>
</dbReference>
<evidence type="ECO:0000256" key="3">
    <source>
        <dbReference type="ARBA" id="ARBA00015084"/>
    </source>
</evidence>
<dbReference type="Proteomes" id="UP000315252">
    <property type="component" value="Unassembled WGS sequence"/>
</dbReference>
<evidence type="ECO:0000256" key="6">
    <source>
        <dbReference type="HAMAP-Rule" id="MF_00653"/>
    </source>
</evidence>
<name>A0A545U0T3_9PROT</name>
<feature type="domain" description="Metallo-beta-lactamase" evidence="8">
    <location>
        <begin position="51"/>
        <end position="277"/>
    </location>
</feature>
<dbReference type="HAMAP" id="MF_00653">
    <property type="entry name" value="PQQ_syn_PqqB"/>
    <property type="match status" value="1"/>
</dbReference>
<dbReference type="UniPathway" id="UPA00539"/>
<proteinExistence type="inferred from homology"/>
<keyword evidence="10" id="KW-1185">Reference proteome</keyword>
<sequence>MLRVLVLGAAAGGGFPQWNSNNEASQRARRGDPAARPSSQSSIAVSADGENWVLFNASPDIRQQINDNPQMHPQRGVRHSPIAAVVLTNGDVDHVAGLLTLRERYPLAVYATGRVLEVLSANSIFNVLNPEFVDRRSIALNQGFEPRKKDGSGTGLRIVPFAVPGKVALYLEDESAGSNFGTVEEDTIALRVEDRKSGTYFLYVPACAKLSDTLTKQLDGASLLLFDGTLWQDDEMPLQGAGSKTGQRMGHMSLSGPEGTLAAFAESPVERKVLIHINNTNPILLSDSPERAAVEDAGWQVAYDGMEITL</sequence>
<evidence type="ECO:0000313" key="10">
    <source>
        <dbReference type="Proteomes" id="UP000315252"/>
    </source>
</evidence>
<dbReference type="InterPro" id="IPR001279">
    <property type="entry name" value="Metallo-B-lactamas"/>
</dbReference>
<evidence type="ECO:0000259" key="8">
    <source>
        <dbReference type="Pfam" id="PF12706"/>
    </source>
</evidence>
<accession>A0A545U0T3</accession>
<dbReference type="PANTHER" id="PTHR42663:SF7">
    <property type="entry name" value="COENZYME PQQ SYNTHESIS PROTEIN B"/>
    <property type="match status" value="1"/>
</dbReference>
<dbReference type="Pfam" id="PF12706">
    <property type="entry name" value="Lactamase_B_2"/>
    <property type="match status" value="1"/>
</dbReference>
<dbReference type="EMBL" id="VHSH01000001">
    <property type="protein sequence ID" value="TQV83089.1"/>
    <property type="molecule type" value="Genomic_DNA"/>
</dbReference>
<dbReference type="OrthoDB" id="9778305at2"/>
<dbReference type="SUPFAM" id="SSF56281">
    <property type="entry name" value="Metallo-hydrolase/oxidoreductase"/>
    <property type="match status" value="1"/>
</dbReference>
<dbReference type="NCBIfam" id="TIGR02108">
    <property type="entry name" value="PQQ_syn_pqqB"/>
    <property type="match status" value="1"/>
</dbReference>
<protein>
    <recommendedName>
        <fullName evidence="3 6">Coenzyme PQQ synthesis protein B</fullName>
    </recommendedName>
    <alternativeName>
        <fullName evidence="6">Pyrroloquinoline quinone biosynthesis protein B</fullName>
    </alternativeName>
</protein>
<evidence type="ECO:0000256" key="2">
    <source>
        <dbReference type="ARBA" id="ARBA00008481"/>
    </source>
</evidence>
<evidence type="ECO:0000256" key="5">
    <source>
        <dbReference type="ARBA" id="ARBA00022905"/>
    </source>
</evidence>
<comment type="similarity">
    <text evidence="2 6">Belongs to the PqqB family.</text>
</comment>
<reference evidence="9 10" key="1">
    <citation type="submission" date="2019-06" db="EMBL/GenBank/DDBJ databases">
        <title>Whole genome sequence for Rhodospirillaceae sp. R148.</title>
        <authorList>
            <person name="Wang G."/>
        </authorList>
    </citation>
    <scope>NUCLEOTIDE SEQUENCE [LARGE SCALE GENOMIC DNA]</scope>
    <source>
        <strain evidence="9 10">R148</strain>
    </source>
</reference>
<evidence type="ECO:0000256" key="1">
    <source>
        <dbReference type="ARBA" id="ARBA00004886"/>
    </source>
</evidence>